<dbReference type="SMART" id="SM00089">
    <property type="entry name" value="PKD"/>
    <property type="match status" value="1"/>
</dbReference>
<dbReference type="KEGG" id="fpl:Ferp_1065"/>
<accession>D3RXL3</accession>
<gene>
    <name evidence="2" type="ordered locus">Ferp_1065</name>
</gene>
<dbReference type="InterPro" id="IPR000601">
    <property type="entry name" value="PKD_dom"/>
</dbReference>
<dbReference type="GeneID" id="8778575"/>
<dbReference type="AlphaFoldDB" id="D3RXL3"/>
<organism evidence="2 3">
    <name type="scientific">Ferroglobus placidus (strain DSM 10642 / AEDII12DO)</name>
    <dbReference type="NCBI Taxonomy" id="589924"/>
    <lineage>
        <taxon>Archaea</taxon>
        <taxon>Methanobacteriati</taxon>
        <taxon>Methanobacteriota</taxon>
        <taxon>Archaeoglobi</taxon>
        <taxon>Archaeoglobales</taxon>
        <taxon>Archaeoglobaceae</taxon>
        <taxon>Ferroglobus</taxon>
    </lineage>
</organism>
<dbReference type="eggNOG" id="arCOG02537">
    <property type="taxonomic scope" value="Archaea"/>
</dbReference>
<dbReference type="EMBL" id="CP001899">
    <property type="protein sequence ID" value="ADC65226.1"/>
    <property type="molecule type" value="Genomic_DNA"/>
</dbReference>
<protein>
    <submittedName>
        <fullName evidence="2">PKD domain containing protein</fullName>
    </submittedName>
</protein>
<dbReference type="STRING" id="589924.Ferp_1065"/>
<dbReference type="InterPro" id="IPR022409">
    <property type="entry name" value="PKD/Chitinase_dom"/>
</dbReference>
<dbReference type="Gene3D" id="2.60.40.10">
    <property type="entry name" value="Immunoglobulins"/>
    <property type="match status" value="1"/>
</dbReference>
<name>D3RXL3_FERPA</name>
<dbReference type="Pfam" id="PF18911">
    <property type="entry name" value="PKD_4"/>
    <property type="match status" value="1"/>
</dbReference>
<feature type="domain" description="PKD" evidence="1">
    <location>
        <begin position="225"/>
        <end position="313"/>
    </location>
</feature>
<dbReference type="eggNOG" id="arCOG07581">
    <property type="taxonomic scope" value="Archaea"/>
</dbReference>
<dbReference type="InterPro" id="IPR013783">
    <property type="entry name" value="Ig-like_fold"/>
</dbReference>
<evidence type="ECO:0000313" key="2">
    <source>
        <dbReference type="EMBL" id="ADC65226.1"/>
    </source>
</evidence>
<dbReference type="PaxDb" id="589924-Ferp_1065"/>
<dbReference type="HOGENOM" id="CLU_540381_0_0_2"/>
<sequence length="504" mass="56057">MNNLRMLLTAFFAAILVPTLVIFPSTAQETPLCDENCVFYETSWLQFPPQNNTLWLIHILSNSQEIGYDEGGFDGAWSIGKSTNTSGRGAAVWFNVDSTPFYLTGVKVYGRYYCNNTQVFCDTLLENQTFNIYILDSNLKYIAGFSYRYIDVFNESFGWRTVFFDQPVVINDTEFYVFIDTNSSAPWKDWYSGISIGYDEVPYKISPPRSYLMMWERVIPMNQPPTAYFTFDPSSPEVNQTVTFNASLSYDSDGYIINYQWDFGDGSTASGMVVTHAYTAPGIYVVTLTVTDNEGSITTTSKQLTVTTSTQTLGASVMRLLPDWVEPNSAFQVTLMSTVSAIGVQIVENVPSGFTLISWNYSGADNVDLQQSGNTLTFTVTDLTSADGFTITYILQSSSVEGMYVFSGTYQTLGGSATTIGGDTVIEVFVGETIPDSVDDALEQIISKYNLAFDWVTSSPTRQDVLNAVINAVSTYFVTSDQTVRQEILGDVIQLVLLYFNLQN</sequence>
<keyword evidence="3" id="KW-1185">Reference proteome</keyword>
<dbReference type="PROSITE" id="PS50093">
    <property type="entry name" value="PKD"/>
    <property type="match status" value="1"/>
</dbReference>
<reference evidence="2 3" key="2">
    <citation type="journal article" date="2011" name="Stand. Genomic Sci.">
        <title>Complete genome sequence of Ferroglobus placidus AEDII12DO.</title>
        <authorList>
            <person name="Anderson I."/>
            <person name="Risso C."/>
            <person name="Holmes D."/>
            <person name="Lucas S."/>
            <person name="Copeland A."/>
            <person name="Lapidus A."/>
            <person name="Cheng J.F."/>
            <person name="Bruce D."/>
            <person name="Goodwin L."/>
            <person name="Pitluck S."/>
            <person name="Saunders E."/>
            <person name="Brettin T."/>
            <person name="Detter J.C."/>
            <person name="Han C."/>
            <person name="Tapia R."/>
            <person name="Larimer F."/>
            <person name="Land M."/>
            <person name="Hauser L."/>
            <person name="Woyke T."/>
            <person name="Lovley D."/>
            <person name="Kyrpides N."/>
            <person name="Ivanova N."/>
        </authorList>
    </citation>
    <scope>NUCLEOTIDE SEQUENCE [LARGE SCALE GENOMIC DNA]</scope>
    <source>
        <strain evidence="3">DSM 10642 / AEDII12DO</strain>
    </source>
</reference>
<dbReference type="SUPFAM" id="SSF49299">
    <property type="entry name" value="PKD domain"/>
    <property type="match status" value="1"/>
</dbReference>
<dbReference type="RefSeq" id="WP_012965569.1">
    <property type="nucleotide sequence ID" value="NC_013849.1"/>
</dbReference>
<dbReference type="InterPro" id="IPR035986">
    <property type="entry name" value="PKD_dom_sf"/>
</dbReference>
<dbReference type="CDD" id="cd00146">
    <property type="entry name" value="PKD"/>
    <property type="match status" value="1"/>
</dbReference>
<evidence type="ECO:0000313" key="3">
    <source>
        <dbReference type="Proteomes" id="UP000002613"/>
    </source>
</evidence>
<reference evidence="3" key="1">
    <citation type="submission" date="2010-02" db="EMBL/GenBank/DDBJ databases">
        <title>Complete sequence of Ferroglobus placidus DSM 10642.</title>
        <authorList>
            <consortium name="US DOE Joint Genome Institute"/>
            <person name="Lucas S."/>
            <person name="Copeland A."/>
            <person name="Lapidus A."/>
            <person name="Cheng J.-F."/>
            <person name="Bruce D."/>
            <person name="Goodwin L."/>
            <person name="Pitluck S."/>
            <person name="Saunders E."/>
            <person name="Brettin T."/>
            <person name="Detter J.C."/>
            <person name="Han C."/>
            <person name="Tapia R."/>
            <person name="Larimer F."/>
            <person name="Land M."/>
            <person name="Hauser L."/>
            <person name="Kyrpides N."/>
            <person name="Ivanova N."/>
            <person name="Holmes D."/>
            <person name="Lovley D."/>
            <person name="Kyrpides N."/>
            <person name="Anderson I.J."/>
            <person name="Woyke T."/>
        </authorList>
    </citation>
    <scope>NUCLEOTIDE SEQUENCE [LARGE SCALE GENOMIC DNA]</scope>
    <source>
        <strain evidence="3">DSM 10642 / AEDII12DO</strain>
    </source>
</reference>
<proteinExistence type="predicted"/>
<dbReference type="OrthoDB" id="50314at2157"/>
<dbReference type="Proteomes" id="UP000002613">
    <property type="component" value="Chromosome"/>
</dbReference>
<evidence type="ECO:0000259" key="1">
    <source>
        <dbReference type="PROSITE" id="PS50093"/>
    </source>
</evidence>